<keyword evidence="1" id="KW-0732">Signal</keyword>
<dbReference type="Gene3D" id="2.130.10.130">
    <property type="entry name" value="Integrin alpha, N-terminal"/>
    <property type="match status" value="2"/>
</dbReference>
<feature type="transmembrane region" description="Helical" evidence="2">
    <location>
        <begin position="1276"/>
        <end position="1295"/>
    </location>
</feature>
<comment type="caution">
    <text evidence="3">The sequence shown here is derived from an EMBL/GenBank/DDBJ whole genome shotgun (WGS) entry which is preliminary data.</text>
</comment>
<feature type="transmembrane region" description="Helical" evidence="2">
    <location>
        <begin position="38"/>
        <end position="58"/>
    </location>
</feature>
<dbReference type="EMBL" id="CAJNOR010000262">
    <property type="protein sequence ID" value="CAF0859501.1"/>
    <property type="molecule type" value="Genomic_DNA"/>
</dbReference>
<keyword evidence="2" id="KW-0472">Membrane</keyword>
<dbReference type="Proteomes" id="UP000663828">
    <property type="component" value="Unassembled WGS sequence"/>
</dbReference>
<dbReference type="Pfam" id="PF13517">
    <property type="entry name" value="FG-GAP_3"/>
    <property type="match status" value="3"/>
</dbReference>
<keyword evidence="2" id="KW-1133">Transmembrane helix</keyword>
<accession>A0A813WTC0</accession>
<dbReference type="SUPFAM" id="SSF69318">
    <property type="entry name" value="Integrin alpha N-terminal domain"/>
    <property type="match status" value="1"/>
</dbReference>
<proteinExistence type="predicted"/>
<dbReference type="InterPro" id="IPR028994">
    <property type="entry name" value="Integrin_alpha_N"/>
</dbReference>
<evidence type="ECO:0000256" key="1">
    <source>
        <dbReference type="ARBA" id="ARBA00022729"/>
    </source>
</evidence>
<feature type="transmembrane region" description="Helical" evidence="2">
    <location>
        <begin position="1215"/>
        <end position="1244"/>
    </location>
</feature>
<organism evidence="3 4">
    <name type="scientific">Adineta ricciae</name>
    <name type="common">Rotifer</name>
    <dbReference type="NCBI Taxonomy" id="249248"/>
    <lineage>
        <taxon>Eukaryota</taxon>
        <taxon>Metazoa</taxon>
        <taxon>Spiralia</taxon>
        <taxon>Gnathifera</taxon>
        <taxon>Rotifera</taxon>
        <taxon>Eurotatoria</taxon>
        <taxon>Bdelloidea</taxon>
        <taxon>Adinetida</taxon>
        <taxon>Adinetidae</taxon>
        <taxon>Adineta</taxon>
    </lineage>
</organism>
<protein>
    <submittedName>
        <fullName evidence="3">Uncharacterized protein</fullName>
    </submittedName>
</protein>
<dbReference type="PANTHER" id="PTHR44103:SF1">
    <property type="entry name" value="PROPROTEIN CONVERTASE P"/>
    <property type="match status" value="1"/>
</dbReference>
<feature type="transmembrane region" description="Helical" evidence="2">
    <location>
        <begin position="453"/>
        <end position="472"/>
    </location>
</feature>
<evidence type="ECO:0000256" key="2">
    <source>
        <dbReference type="SAM" id="Phobius"/>
    </source>
</evidence>
<feature type="transmembrane region" description="Helical" evidence="2">
    <location>
        <begin position="1596"/>
        <end position="1618"/>
    </location>
</feature>
<keyword evidence="2" id="KW-0812">Transmembrane</keyword>
<evidence type="ECO:0000313" key="3">
    <source>
        <dbReference type="EMBL" id="CAF0859501.1"/>
    </source>
</evidence>
<dbReference type="InterPro" id="IPR013517">
    <property type="entry name" value="FG-GAP"/>
</dbReference>
<feature type="transmembrane region" description="Helical" evidence="2">
    <location>
        <begin position="879"/>
        <end position="897"/>
    </location>
</feature>
<keyword evidence="4" id="KW-1185">Reference proteome</keyword>
<dbReference type="PANTHER" id="PTHR44103">
    <property type="entry name" value="PROPROTEIN CONVERTASE P"/>
    <property type="match status" value="1"/>
</dbReference>
<gene>
    <name evidence="3" type="ORF">XAT740_LOCUS5910</name>
</gene>
<reference evidence="3" key="1">
    <citation type="submission" date="2021-02" db="EMBL/GenBank/DDBJ databases">
        <authorList>
            <person name="Nowell W R."/>
        </authorList>
    </citation>
    <scope>NUCLEOTIDE SEQUENCE</scope>
</reference>
<name>A0A813WTC0_ADIRI</name>
<evidence type="ECO:0000313" key="4">
    <source>
        <dbReference type="Proteomes" id="UP000663828"/>
    </source>
</evidence>
<sequence>MVQEANTPPVHNNDNNTTIVTSSATSTVCGIKKKLCLVLIPLTVLIITIIIIVTAIFLKKYAANKESSLTTMIEPKPTLLNITYVAQETLSTIKSASFLSAADVNCDNKTDIILTYYDEDRIRIFLNIGNGQFNPSPIIYKNGFVPDIITIADVNDDKQPDMIVTNPKDYSISVFLSTDYCMFAQRKTYSTVKEPRYPTVVDINNDHKPDIIIEFEVPWKFGIFLNKGSGSFTPVMEYFKTFEPFQNVAFDINSDAKIDIIHYSSGYNQVFLNKDETRFISLKQNFYSPRWHGNAVADVNGDGKLDIIAPSIHMANYGKFSIVLNTGNNSFTSNTTYSPELYKFHDFYHITAAVDINNDDKLDIITLDYYKNNVIIFFNEGNSILTKQITYSTSNYPKQVVVTDLNNDGIPDILIMSSLKKYLSNLNFFEPSPESNAGEDEHQRRTNIISTRVYLLTLILLLLLYAVVLYYIPLTTTITIQYPTKEQFEELPSDVNCPCSHISISHGEFTSIEAHFHQVCASDFVSDRWINATFLGSNATYFHIRDFRSFASAQFQGLASLCRLSKSSFQQSISSFNQKTLISPKVLTEIALRPLIQSSIDQLKLSISSALVLQLQTIRELTASNRLMSGLMTDTRLEYVVGNNRPTYIAPAMVYGNCPCSAIRDCTQSRPIGIYNIFSPYARRVWGFFSEQEQLIMKVPGIETGCYPLNSILESSLECFYDQTCVNNVSSYFPTKETFTAMTISQTSRFSDKSSVQSIVDYLMIENWYTNITYEKYYNKCIPMTCTYSTVKSNHVSVIVTKCIGMLSTLTMVLKLLIPTIIRWIRRPRNVEPTPEIPLKIKFQQLKGTLHKTLNELNIFERSLNDNYQIRYQRYATRLYIILIFISVFIFTTNNFFNIVMHHSTVLNPTESQYLTLQRNYLSSLSCPCSSISMSYSTFLKIEPQYHHICFSDIVSSKWIHRFHGKSSIPGSLSPMDYHENANVQFQYLANFCHRIRHLIDDATLDFLNDQFVSSTILSPNIFEAQIKLLFEDWKSTIKNQILRTIDIIRATTHGNQLISPWLNTNFSFSYANREIKLVPMKYSNCSCALSPLCRTDMGLYDTHVQGYYYTIRTLIPKMFIGCYPNEALLASTLECFYNISCTLPLYPSIYDLGIRFDLPLLKTNASISSPDETIRSIIDQLMIKEWSTNISFTAYYQKCAPHSCTFQYFDRNSAIVVITTIMSITGGLTLGLKIFLMISLLIIEKFKSILSPITLIRSIKNQFNCRNEQQIIDRLHFIFVIITLSSIYLSTTFIPQTRLDEFQNSSLPTYQELQTRFSDTLQCPCSDVSIENELFFNITVRFHQICSSDFVSDPWIEYLYNNGTIFDQFIATDFRASAFAQFQLLSSLCKLSQQIVKDSLLQLRKRTFVNSKLLSPKQLDEIIQSTLNHFNLTVPGILLNALALIRETTEVNKIITAISTNWHILPRSGAIIGQQIVHPVPLIYQGCNCGLSSKCTQPSGGMLAGCYPLEALLQSTFQCLYDQDCIDSSRTFKALSISSLESSRFNINMTMESIVNQSFIEEYTSNRSYEKYFAECAISSCRYSYIDKANIDDGITLLISLYGGLMIISQCMATIVVRLCRVRERRIIPDIYQNS</sequence>